<dbReference type="InterPro" id="IPR050562">
    <property type="entry name" value="FAD_mOase_fung"/>
</dbReference>
<dbReference type="InterPro" id="IPR002938">
    <property type="entry name" value="FAD-bd"/>
</dbReference>
<accession>A0A8H6RI33</accession>
<dbReference type="PANTHER" id="PTHR47356">
    <property type="entry name" value="FAD-DEPENDENT MONOOXYGENASE ASQG-RELATED"/>
    <property type="match status" value="1"/>
</dbReference>
<dbReference type="InterPro" id="IPR036188">
    <property type="entry name" value="FAD/NAD-bd_sf"/>
</dbReference>
<evidence type="ECO:0000256" key="3">
    <source>
        <dbReference type="ARBA" id="ARBA00022827"/>
    </source>
</evidence>
<reference evidence="7" key="1">
    <citation type="submission" date="2020-04" db="EMBL/GenBank/DDBJ databases">
        <title>Draft genome resource of the tomato pathogen Pseudocercospora fuligena.</title>
        <authorList>
            <person name="Zaccaron A."/>
        </authorList>
    </citation>
    <scope>NUCLEOTIDE SEQUENCE</scope>
    <source>
        <strain evidence="7">PF001</strain>
    </source>
</reference>
<feature type="domain" description="FAD-binding" evidence="6">
    <location>
        <begin position="313"/>
        <end position="365"/>
    </location>
</feature>
<comment type="caution">
    <text evidence="7">The sequence shown here is derived from an EMBL/GenBank/DDBJ whole genome shotgun (WGS) entry which is preliminary data.</text>
</comment>
<feature type="transmembrane region" description="Helical" evidence="5">
    <location>
        <begin position="648"/>
        <end position="667"/>
    </location>
</feature>
<feature type="transmembrane region" description="Helical" evidence="5">
    <location>
        <begin position="535"/>
        <end position="557"/>
    </location>
</feature>
<comment type="similarity">
    <text evidence="1">Belongs to the paxM FAD-dependent monooxygenase family.</text>
</comment>
<name>A0A8H6RI33_9PEZI</name>
<keyword evidence="5" id="KW-0812">Transmembrane</keyword>
<keyword evidence="5" id="KW-1133">Transmembrane helix</keyword>
<evidence type="ECO:0000313" key="7">
    <source>
        <dbReference type="EMBL" id="KAF7190431.1"/>
    </source>
</evidence>
<dbReference type="GO" id="GO:0004497">
    <property type="term" value="F:monooxygenase activity"/>
    <property type="evidence" value="ECO:0007669"/>
    <property type="project" value="UniProtKB-KW"/>
</dbReference>
<keyword evidence="8" id="KW-1185">Reference proteome</keyword>
<keyword evidence="4" id="KW-0560">Oxidoreductase</keyword>
<dbReference type="SUPFAM" id="SSF51905">
    <property type="entry name" value="FAD/NAD(P)-binding domain"/>
    <property type="match status" value="1"/>
</dbReference>
<feature type="transmembrane region" description="Helical" evidence="5">
    <location>
        <begin position="619"/>
        <end position="642"/>
    </location>
</feature>
<evidence type="ECO:0000313" key="8">
    <source>
        <dbReference type="Proteomes" id="UP000660729"/>
    </source>
</evidence>
<keyword evidence="5" id="KW-0472">Membrane</keyword>
<dbReference type="PRINTS" id="PR00420">
    <property type="entry name" value="RNGMNOXGNASE"/>
</dbReference>
<evidence type="ECO:0000256" key="4">
    <source>
        <dbReference type="ARBA" id="ARBA00023002"/>
    </source>
</evidence>
<feature type="transmembrane region" description="Helical" evidence="5">
    <location>
        <begin position="787"/>
        <end position="813"/>
    </location>
</feature>
<sequence>MARNACSSRPLEVPSYSHGMPWRKATDANIRGCYKCTFHHKMERKHATVLIAGGSIAGLTLAKSLELAGIDYVVLEKYAKIAPDLGASIALFPNAARILDQIGCWDAVEELYNHEDVYNEINAYDDKGVKLKALILDEPSQHLRRSLGYQMVFIDRQQMVQILYDSLKDKSRGLVNQGVMSVETYPGGVRVHTKNNDTFTGEILVGADEVPTEWRCIYGISKPASQFPPNTSSSVMGMGYSYLCATGPGGRIYWFMSDKLPQKVRGLYEKVPRYTNDDLDQAAIKHANDDIAGMPFRDLYETRTSASLQALPEMTLSKSYYGRMVVIGDAAHKYNPIGGQGGAQAIEDAAVLTNLLHKRLQTKATSPFFPDSDVEEILSTFQAKRYERCKIMQDGAHTMQKLQGMEGLIPKLMIRFILPLTGKGSWLVRIAGRCAGGARLDFVKMPHRPHSIVYDNEKPAAPFKETKMVPLLFAVSAIALFIGARKTITFSYPVPFPDNYLGVRLPQTLFGIPGIDKVMVTATIAMSRPVGWIDLGATLHLIYLLGLLFPIFIIWYIEGYRKGSRWSFIACPLLYGMLMHGPGIGAMMPFYCLMGLWVTRSAPYVDSMGSKISTSVAKAILPANILGIVLPTIAMFTGILIGKENLPYIIFTWSNASIWVSALIWFLSKHYERVDKPTHDPKWDEYYRDDLPHLATAYKVSFIISSLTHIAVTLCTAISSDPGVTFSRLLLPNHDPLAGTAQEDIFHAHSFKFLKWDLNWTVAGTVWWGVYNIYELRRRGLITTKEFCCAQAVFLAAHPIVGPGAALMGLWAWREPKIMQRDTSEMDLKGQETRKGNGKVG</sequence>
<dbReference type="Proteomes" id="UP000660729">
    <property type="component" value="Unassembled WGS sequence"/>
</dbReference>
<feature type="transmembrane region" description="Helical" evidence="5">
    <location>
        <begin position="468"/>
        <end position="484"/>
    </location>
</feature>
<evidence type="ECO:0000256" key="2">
    <source>
        <dbReference type="ARBA" id="ARBA00022630"/>
    </source>
</evidence>
<keyword evidence="2" id="KW-0285">Flavoprotein</keyword>
<organism evidence="7 8">
    <name type="scientific">Pseudocercospora fuligena</name>
    <dbReference type="NCBI Taxonomy" id="685502"/>
    <lineage>
        <taxon>Eukaryota</taxon>
        <taxon>Fungi</taxon>
        <taxon>Dikarya</taxon>
        <taxon>Ascomycota</taxon>
        <taxon>Pezizomycotina</taxon>
        <taxon>Dothideomycetes</taxon>
        <taxon>Dothideomycetidae</taxon>
        <taxon>Mycosphaerellales</taxon>
        <taxon>Mycosphaerellaceae</taxon>
        <taxon>Pseudocercospora</taxon>
    </lineage>
</organism>
<evidence type="ECO:0000256" key="1">
    <source>
        <dbReference type="ARBA" id="ARBA00007992"/>
    </source>
</evidence>
<dbReference type="PANTHER" id="PTHR47356:SF2">
    <property type="entry name" value="FAD-BINDING DOMAIN-CONTAINING PROTEIN-RELATED"/>
    <property type="match status" value="1"/>
</dbReference>
<dbReference type="EMBL" id="JABCIY010000169">
    <property type="protein sequence ID" value="KAF7190431.1"/>
    <property type="molecule type" value="Genomic_DNA"/>
</dbReference>
<dbReference type="Gene3D" id="3.50.50.60">
    <property type="entry name" value="FAD/NAD(P)-binding domain"/>
    <property type="match status" value="1"/>
</dbReference>
<dbReference type="Pfam" id="PF01494">
    <property type="entry name" value="FAD_binding_3"/>
    <property type="match status" value="2"/>
</dbReference>
<keyword evidence="7" id="KW-0503">Monooxygenase</keyword>
<dbReference type="AlphaFoldDB" id="A0A8H6RI33"/>
<gene>
    <name evidence="7" type="ORF">HII31_08145</name>
</gene>
<dbReference type="OrthoDB" id="10029326at2759"/>
<protein>
    <submittedName>
        <fullName evidence="7">FAD-dependent monooxygenase janM</fullName>
    </submittedName>
</protein>
<dbReference type="GO" id="GO:0071949">
    <property type="term" value="F:FAD binding"/>
    <property type="evidence" value="ECO:0007669"/>
    <property type="project" value="InterPro"/>
</dbReference>
<evidence type="ECO:0000259" key="6">
    <source>
        <dbReference type="Pfam" id="PF01494"/>
    </source>
</evidence>
<feature type="transmembrane region" description="Helical" evidence="5">
    <location>
        <begin position="577"/>
        <end position="598"/>
    </location>
</feature>
<evidence type="ECO:0000256" key="5">
    <source>
        <dbReference type="SAM" id="Phobius"/>
    </source>
</evidence>
<keyword evidence="3" id="KW-0274">FAD</keyword>
<feature type="domain" description="FAD-binding" evidence="6">
    <location>
        <begin position="47"/>
        <end position="135"/>
    </location>
</feature>
<proteinExistence type="inferred from homology"/>